<evidence type="ECO:0000313" key="3">
    <source>
        <dbReference type="EMBL" id="BAO18822.1"/>
    </source>
</evidence>
<dbReference type="SUPFAM" id="SSF53067">
    <property type="entry name" value="Actin-like ATPase domain"/>
    <property type="match status" value="2"/>
</dbReference>
<proteinExistence type="predicted"/>
<dbReference type="RefSeq" id="WP_023842365.1">
    <property type="nucleotide sequence ID" value="NC_022995.1"/>
</dbReference>
<feature type="domain" description="Actin-like protein N-terminal" evidence="1">
    <location>
        <begin position="8"/>
        <end position="151"/>
    </location>
</feature>
<protein>
    <submittedName>
        <fullName evidence="3">Uncharacterized protein</fullName>
    </submittedName>
</protein>
<organism evidence="3">
    <name type="scientific">Burkholderia sp. M701</name>
    <dbReference type="NCBI Taxonomy" id="326454"/>
    <lineage>
        <taxon>Bacteria</taxon>
        <taxon>Pseudomonadati</taxon>
        <taxon>Pseudomonadota</taxon>
        <taxon>Betaproteobacteria</taxon>
        <taxon>Burkholderiales</taxon>
        <taxon>Burkholderiaceae</taxon>
        <taxon>Burkholderia</taxon>
    </lineage>
</organism>
<keyword evidence="3" id="KW-0614">Plasmid</keyword>
<evidence type="ECO:0000259" key="1">
    <source>
        <dbReference type="Pfam" id="PF17989"/>
    </source>
</evidence>
<dbReference type="Pfam" id="PF21522">
    <property type="entry name" value="MreB-like_C"/>
    <property type="match status" value="1"/>
</dbReference>
<geneLocation type="plasmid" evidence="3">
    <name>pM7012</name>
</geneLocation>
<name>V5YN41_9BURK</name>
<dbReference type="EMBL" id="AB853026">
    <property type="protein sequence ID" value="BAO18822.1"/>
    <property type="molecule type" value="Genomic_DNA"/>
</dbReference>
<dbReference type="AlphaFoldDB" id="V5YN41"/>
<dbReference type="InterPro" id="IPR043129">
    <property type="entry name" value="ATPase_NBD"/>
</dbReference>
<evidence type="ECO:0000259" key="2">
    <source>
        <dbReference type="Pfam" id="PF21522"/>
    </source>
</evidence>
<dbReference type="Pfam" id="PF17989">
    <property type="entry name" value="ALP_N"/>
    <property type="match status" value="1"/>
</dbReference>
<reference evidence="3" key="1">
    <citation type="journal article" date="2014" name="Microbiology">
        <title>A 2,4-dichlorophenoxyacetic acid degradation plasmid pM7012 discloses distribution of an unclassified megaplasmid group across bacterial species.</title>
        <authorList>
            <person name="Sakai Y."/>
            <person name="Ogawa N."/>
            <person name="Shimomura Y."/>
            <person name="Fujii T."/>
        </authorList>
    </citation>
    <scope>NUCLEOTIDE SEQUENCE</scope>
    <source>
        <strain evidence="3">M701</strain>
    </source>
</reference>
<reference evidence="3" key="2">
    <citation type="submission" date="2024-06" db="EMBL/GenBank/DDBJ databases">
        <authorList>
            <person name="Sakai Y."/>
            <person name="Fujii T."/>
        </authorList>
    </citation>
    <scope>NUCLEOTIDE SEQUENCE</scope>
    <source>
        <strain evidence="3">M701</strain>
        <plasmid evidence="3">pM7012</plasmid>
    </source>
</reference>
<dbReference type="InterPro" id="IPR049067">
    <property type="entry name" value="MreB-like_C"/>
</dbReference>
<sequence>MLTQTIIGLDVGRSAVKATAFARGAFHTLMFPSIVTPAIELSDEATARRAEAETVEVNGKRYFTGDTARIQGSAGATVGLSHDWTNSPEYLALVASTMKRFGAMNLPGLQDPLLVIGTPAKLFSSQKEKLKAETQKVVSGAEIRVLPQPMGAYCDFTTDQSGLPIKELALDEESGMKKSWGVIEVGHFTTDFLLLLEGQYVERGADSCEGLNYAAEHLVRILNGKGTQSNLIECERALRTGHIMEFGKKIDIQKDVTTAISHVAQKIIAKAQSLLSTDARHLHGILLAGGAAPFFYEALKNIWPNCVLLENPRMSVANGFCRFGMFSKLRQAQRANQSQEAVNG</sequence>
<accession>V5YN41</accession>
<dbReference type="Gene3D" id="3.30.420.40">
    <property type="match status" value="2"/>
</dbReference>
<dbReference type="CDD" id="cd24025">
    <property type="entry name" value="ASKHA_NBD_ParM_pCBH-like"/>
    <property type="match status" value="1"/>
</dbReference>
<feature type="domain" description="Actin homologue MreB-like C-terminal" evidence="2">
    <location>
        <begin position="182"/>
        <end position="300"/>
    </location>
</feature>
<dbReference type="InterPro" id="IPR040607">
    <property type="entry name" value="ALP_N"/>
</dbReference>